<dbReference type="GO" id="GO:0016831">
    <property type="term" value="F:carboxy-lyase activity"/>
    <property type="evidence" value="ECO:0007669"/>
    <property type="project" value="TreeGrafter"/>
</dbReference>
<evidence type="ECO:0000259" key="4">
    <source>
        <dbReference type="Pfam" id="PF04082"/>
    </source>
</evidence>
<dbReference type="InterPro" id="IPR007219">
    <property type="entry name" value="XnlR_reg_dom"/>
</dbReference>
<proteinExistence type="predicted"/>
<sequence length="476" mass="53031">MSPPIEPQFLALVFAIFSLGAQFSDLGPQARSETSQKYIKLCFDALAAAEYMTFPSKFVLQTLLLLSQTLQNEMKPQAAWVLGGTTIRVAQYLGIHKTSKSSLHSSVSLDDAPQLRYIMGLHYEVESGLTFSSKAIVWQDAILSKAFDKPPSACDMNYQDDLRDISAAASEGGLQYREAMSWLCHATLKHTARELSSGVSVDSMSFLNDIKSLETALLPHLRNRDLCITVQQAQEFYALQMNINCHTAGMCRPIFSNNRSPGLAVGDKECLQHRMQQALKKCARAYIRLRSVAYYATRSWASAYLGLTSILLLSLMKNTRNTSDTHEIQNELIDSFDEVERGTGAEFDSSAENRLSEAHKKAFAAIRKLQRLNTERRCDESRRGSSASSGGKQCALPVEGQHNVQDGSDANGTNKTDAWCIQDWLRPFYDEFPPLWSIDNWLQQHDLDASAFEGLDLDVADQSSVHNTGDELWSGI</sequence>
<feature type="signal peptide" evidence="3">
    <location>
        <begin position="1"/>
        <end position="20"/>
    </location>
</feature>
<dbReference type="PANTHER" id="PTHR43374:SF1">
    <property type="entry name" value="FLAVIN PRENYLTRANSFERASE PAD1, MITOCHONDRIAL"/>
    <property type="match status" value="1"/>
</dbReference>
<accession>A0A2C5Y2K7</accession>
<organism evidence="5 6">
    <name type="scientific">Ophiocordyceps australis</name>
    <dbReference type="NCBI Taxonomy" id="1399860"/>
    <lineage>
        <taxon>Eukaryota</taxon>
        <taxon>Fungi</taxon>
        <taxon>Dikarya</taxon>
        <taxon>Ascomycota</taxon>
        <taxon>Pezizomycotina</taxon>
        <taxon>Sordariomycetes</taxon>
        <taxon>Hypocreomycetidae</taxon>
        <taxon>Hypocreales</taxon>
        <taxon>Ophiocordycipitaceae</taxon>
        <taxon>Ophiocordyceps</taxon>
    </lineage>
</organism>
<dbReference type="Pfam" id="PF04082">
    <property type="entry name" value="Fungal_trans"/>
    <property type="match status" value="1"/>
</dbReference>
<feature type="compositionally biased region" description="Polar residues" evidence="2">
    <location>
        <begin position="402"/>
        <end position="412"/>
    </location>
</feature>
<dbReference type="AlphaFoldDB" id="A0A2C5Y2K7"/>
<comment type="caution">
    <text evidence="5">The sequence shown here is derived from an EMBL/GenBank/DDBJ whole genome shotgun (WGS) entry which is preliminary data.</text>
</comment>
<feature type="chain" id="PRO_5013310614" description="Xylanolytic transcriptional activator regulatory domain-containing protein" evidence="3">
    <location>
        <begin position="21"/>
        <end position="476"/>
    </location>
</feature>
<evidence type="ECO:0000313" key="5">
    <source>
        <dbReference type="EMBL" id="PHH61472.1"/>
    </source>
</evidence>
<reference evidence="5 6" key="1">
    <citation type="submission" date="2017-06" db="EMBL/GenBank/DDBJ databases">
        <title>Ant-infecting Ophiocordyceps genomes reveal a high diversity of potential behavioral manipulation genes and a possible major role for enterotoxins.</title>
        <authorList>
            <person name="De Bekker C."/>
            <person name="Evans H.C."/>
            <person name="Brachmann A."/>
            <person name="Hughes D.P."/>
        </authorList>
    </citation>
    <scope>NUCLEOTIDE SEQUENCE [LARGE SCALE GENOMIC DNA]</scope>
    <source>
        <strain evidence="5 6">Map64</strain>
    </source>
</reference>
<dbReference type="EMBL" id="NJET01000102">
    <property type="protein sequence ID" value="PHH61472.1"/>
    <property type="molecule type" value="Genomic_DNA"/>
</dbReference>
<dbReference type="GO" id="GO:0003677">
    <property type="term" value="F:DNA binding"/>
    <property type="evidence" value="ECO:0007669"/>
    <property type="project" value="InterPro"/>
</dbReference>
<dbReference type="PANTHER" id="PTHR43374">
    <property type="entry name" value="FLAVIN PRENYLTRANSFERASE"/>
    <property type="match status" value="1"/>
</dbReference>
<evidence type="ECO:0000256" key="3">
    <source>
        <dbReference type="SAM" id="SignalP"/>
    </source>
</evidence>
<dbReference type="InterPro" id="IPR004507">
    <property type="entry name" value="UbiX-like"/>
</dbReference>
<evidence type="ECO:0000313" key="6">
    <source>
        <dbReference type="Proteomes" id="UP000226192"/>
    </source>
</evidence>
<keyword evidence="3" id="KW-0732">Signal</keyword>
<dbReference type="GO" id="GO:0006351">
    <property type="term" value="P:DNA-templated transcription"/>
    <property type="evidence" value="ECO:0007669"/>
    <property type="project" value="InterPro"/>
</dbReference>
<keyword evidence="6" id="KW-1185">Reference proteome</keyword>
<dbReference type="GO" id="GO:0008270">
    <property type="term" value="F:zinc ion binding"/>
    <property type="evidence" value="ECO:0007669"/>
    <property type="project" value="InterPro"/>
</dbReference>
<dbReference type="CDD" id="cd12148">
    <property type="entry name" value="fungal_TF_MHR"/>
    <property type="match status" value="1"/>
</dbReference>
<dbReference type="OrthoDB" id="1747771at2759"/>
<feature type="region of interest" description="Disordered" evidence="2">
    <location>
        <begin position="376"/>
        <end position="412"/>
    </location>
</feature>
<dbReference type="Proteomes" id="UP000226192">
    <property type="component" value="Unassembled WGS sequence"/>
</dbReference>
<protein>
    <recommendedName>
        <fullName evidence="4">Xylanolytic transcriptional activator regulatory domain-containing protein</fullName>
    </recommendedName>
</protein>
<name>A0A2C5Y2K7_9HYPO</name>
<gene>
    <name evidence="5" type="ORF">CDD81_319</name>
</gene>
<evidence type="ECO:0000256" key="1">
    <source>
        <dbReference type="ARBA" id="ARBA00023242"/>
    </source>
</evidence>
<feature type="domain" description="Xylanolytic transcriptional activator regulatory" evidence="4">
    <location>
        <begin position="8"/>
        <end position="105"/>
    </location>
</feature>
<dbReference type="STRING" id="1399860.A0A2C5Y2K7"/>
<keyword evidence="1" id="KW-0539">Nucleus</keyword>
<evidence type="ECO:0000256" key="2">
    <source>
        <dbReference type="SAM" id="MobiDB-lite"/>
    </source>
</evidence>